<comment type="caution">
    <text evidence="4">The sequence shown here is derived from an EMBL/GenBank/DDBJ whole genome shotgun (WGS) entry which is preliminary data.</text>
</comment>
<evidence type="ECO:0000256" key="2">
    <source>
        <dbReference type="ARBA" id="ARBA00023315"/>
    </source>
</evidence>
<evidence type="ECO:0000313" key="5">
    <source>
        <dbReference type="Proteomes" id="UP000318126"/>
    </source>
</evidence>
<dbReference type="PANTHER" id="PTHR43877">
    <property type="entry name" value="AMINOALKYLPHOSPHONATE N-ACETYLTRANSFERASE-RELATED-RELATED"/>
    <property type="match status" value="1"/>
</dbReference>
<keyword evidence="2" id="KW-0012">Acyltransferase</keyword>
<gene>
    <name evidence="4" type="ORF">FN961_08790</name>
</gene>
<reference evidence="5" key="1">
    <citation type="submission" date="2019-07" db="EMBL/GenBank/DDBJ databases">
        <title>Shewanella sp. YLB-08 draft genomic sequence.</title>
        <authorList>
            <person name="Yu L."/>
        </authorList>
    </citation>
    <scope>NUCLEOTIDE SEQUENCE [LARGE SCALE GENOMIC DNA]</scope>
    <source>
        <strain evidence="5">JCM 20706</strain>
    </source>
</reference>
<dbReference type="EMBL" id="VKGK01000008">
    <property type="protein sequence ID" value="TRY14778.1"/>
    <property type="molecule type" value="Genomic_DNA"/>
</dbReference>
<dbReference type="InterPro" id="IPR016181">
    <property type="entry name" value="Acyl_CoA_acyltransferase"/>
</dbReference>
<sequence>MQIIEIASLTPSNKSLKQNLISLLLTCVKHGASIGFLTPFSELEATQYWDSVASDMQRGGRILLIAIQDEQIIGTVQLSLSEKQNGSHRAEIEKLMVHPDARKQGIAKQLMHQVEAVASKQNRRLLILDTQTGSLAYQLYLNLGYQRVGEIPCFALSTEGELEATCIFYKYVAGETQELKQ</sequence>
<dbReference type="AlphaFoldDB" id="A0A553JQP7"/>
<name>A0A553JQP7_SHEHA</name>
<evidence type="ECO:0000313" key="4">
    <source>
        <dbReference type="EMBL" id="TRY14778.1"/>
    </source>
</evidence>
<dbReference type="RefSeq" id="WP_143564177.1">
    <property type="nucleotide sequence ID" value="NZ_BMPL01000006.1"/>
</dbReference>
<keyword evidence="1 4" id="KW-0808">Transferase</keyword>
<keyword evidence="5" id="KW-1185">Reference proteome</keyword>
<dbReference type="Proteomes" id="UP000318126">
    <property type="component" value="Unassembled WGS sequence"/>
</dbReference>
<dbReference type="OrthoDB" id="3389160at2"/>
<protein>
    <submittedName>
        <fullName evidence="4">GNAT family N-acetyltransferase</fullName>
    </submittedName>
</protein>
<proteinExistence type="predicted"/>
<evidence type="ECO:0000256" key="1">
    <source>
        <dbReference type="ARBA" id="ARBA00022679"/>
    </source>
</evidence>
<organism evidence="4 5">
    <name type="scientific">Shewanella hanedai</name>
    <name type="common">Alteromonas hanedai</name>
    <dbReference type="NCBI Taxonomy" id="25"/>
    <lineage>
        <taxon>Bacteria</taxon>
        <taxon>Pseudomonadati</taxon>
        <taxon>Pseudomonadota</taxon>
        <taxon>Gammaproteobacteria</taxon>
        <taxon>Alteromonadales</taxon>
        <taxon>Shewanellaceae</taxon>
        <taxon>Shewanella</taxon>
    </lineage>
</organism>
<dbReference type="InterPro" id="IPR050832">
    <property type="entry name" value="Bact_Acetyltransf"/>
</dbReference>
<dbReference type="Gene3D" id="3.40.630.30">
    <property type="match status" value="1"/>
</dbReference>
<dbReference type="GO" id="GO:0016747">
    <property type="term" value="F:acyltransferase activity, transferring groups other than amino-acyl groups"/>
    <property type="evidence" value="ECO:0007669"/>
    <property type="project" value="InterPro"/>
</dbReference>
<dbReference type="InterPro" id="IPR000182">
    <property type="entry name" value="GNAT_dom"/>
</dbReference>
<dbReference type="PANTHER" id="PTHR43877:SF2">
    <property type="entry name" value="AMINOALKYLPHOSPHONATE N-ACETYLTRANSFERASE-RELATED"/>
    <property type="match status" value="1"/>
</dbReference>
<dbReference type="PROSITE" id="PS51186">
    <property type="entry name" value="GNAT"/>
    <property type="match status" value="1"/>
</dbReference>
<dbReference type="SUPFAM" id="SSF55729">
    <property type="entry name" value="Acyl-CoA N-acyltransferases (Nat)"/>
    <property type="match status" value="1"/>
</dbReference>
<dbReference type="Pfam" id="PF00583">
    <property type="entry name" value="Acetyltransf_1"/>
    <property type="match status" value="1"/>
</dbReference>
<accession>A0A553JQP7</accession>
<evidence type="ECO:0000259" key="3">
    <source>
        <dbReference type="PROSITE" id="PS51186"/>
    </source>
</evidence>
<feature type="domain" description="N-acetyltransferase" evidence="3">
    <location>
        <begin position="23"/>
        <end position="167"/>
    </location>
</feature>
<dbReference type="CDD" id="cd04301">
    <property type="entry name" value="NAT_SF"/>
    <property type="match status" value="1"/>
</dbReference>